<dbReference type="AlphaFoldDB" id="A0A0A1TYP8"/>
<reference evidence="2 3" key="1">
    <citation type="submission" date="2012-10" db="EMBL/GenBank/DDBJ databases">
        <authorList>
            <person name="Zafar N."/>
            <person name="Inman J."/>
            <person name="Hall N."/>
            <person name="Lorenzi H."/>
            <person name="Caler E."/>
        </authorList>
    </citation>
    <scope>NUCLEOTIDE SEQUENCE [LARGE SCALE GENOMIC DNA]</scope>
    <source>
        <strain evidence="2 3">IP1</strain>
    </source>
</reference>
<dbReference type="Pfam" id="PF08646">
    <property type="entry name" value="Rep_fac-A_C"/>
    <property type="match status" value="1"/>
</dbReference>
<proteinExistence type="predicted"/>
<evidence type="ECO:0000259" key="1">
    <source>
        <dbReference type="Pfam" id="PF08646"/>
    </source>
</evidence>
<sequence length="277" mass="32446">MQPLKIVRCEWRGKVYRTILVVDQSNYIIEIKFWGDTSTLPDKLEINVLLGAFKVRSLNFFEYKSTYEISEINEETDKLISKLKGCKREDGNYEFDKPNFTNLNKIFEVTQFPRYSIQEMTKNIHLTNQDVYGYVTAFFILFRKEVCYYYGCPTCKISVEKTAHKCNHCNRDKINPIKYFKLIATIQDSSNQQESVILFDDVLDDLFGKTTDKMVAMQTNDTDKFYNCLKAKTCVLFKMDLKGKQKLYENSYRTAFILCGISEVKEANNSLQKKLNT</sequence>
<dbReference type="GeneID" id="14882724"/>
<dbReference type="Proteomes" id="UP000014680">
    <property type="component" value="Unassembled WGS sequence"/>
</dbReference>
<dbReference type="InterPro" id="IPR012340">
    <property type="entry name" value="NA-bd_OB-fold"/>
</dbReference>
<organism evidence="2 3">
    <name type="scientific">Entamoeba invadens IP1</name>
    <dbReference type="NCBI Taxonomy" id="370355"/>
    <lineage>
        <taxon>Eukaryota</taxon>
        <taxon>Amoebozoa</taxon>
        <taxon>Evosea</taxon>
        <taxon>Archamoebae</taxon>
        <taxon>Mastigamoebida</taxon>
        <taxon>Entamoebidae</taxon>
        <taxon>Entamoeba</taxon>
    </lineage>
</organism>
<accession>A0A0A1TYP8</accession>
<dbReference type="VEuPathDB" id="AmoebaDB:EIN_467100"/>
<dbReference type="InterPro" id="IPR013955">
    <property type="entry name" value="Rep_factor-A_C"/>
</dbReference>
<dbReference type="Gene3D" id="2.40.50.140">
    <property type="entry name" value="Nucleic acid-binding proteins"/>
    <property type="match status" value="1"/>
</dbReference>
<protein>
    <submittedName>
        <fullName evidence="2">Replication factor-A protein, putative</fullName>
    </submittedName>
</protein>
<evidence type="ECO:0000313" key="3">
    <source>
        <dbReference type="Proteomes" id="UP000014680"/>
    </source>
</evidence>
<name>A0A0A1TYP8_ENTIV</name>
<gene>
    <name evidence="2" type="ORF">EIN_467100</name>
</gene>
<evidence type="ECO:0000313" key="2">
    <source>
        <dbReference type="EMBL" id="ELP83656.1"/>
    </source>
</evidence>
<dbReference type="SUPFAM" id="SSF50249">
    <property type="entry name" value="Nucleic acid-binding proteins"/>
    <property type="match status" value="1"/>
</dbReference>
<feature type="domain" description="Replication factor A C-terminal" evidence="1">
    <location>
        <begin position="134"/>
        <end position="268"/>
    </location>
</feature>
<keyword evidence="3" id="KW-1185">Reference proteome</keyword>
<dbReference type="RefSeq" id="XP_004183002.1">
    <property type="nucleotide sequence ID" value="XM_004182954.1"/>
</dbReference>
<dbReference type="KEGG" id="eiv:EIN_467100"/>
<dbReference type="EMBL" id="KB207240">
    <property type="protein sequence ID" value="ELP83656.1"/>
    <property type="molecule type" value="Genomic_DNA"/>
</dbReference>